<reference evidence="1 2" key="1">
    <citation type="submission" date="2024-02" db="EMBL/GenBank/DDBJ databases">
        <authorList>
            <person name="Chen Y."/>
            <person name="Shah S."/>
            <person name="Dougan E. K."/>
            <person name="Thang M."/>
            <person name="Chan C."/>
        </authorList>
    </citation>
    <scope>NUCLEOTIDE SEQUENCE [LARGE SCALE GENOMIC DNA]</scope>
</reference>
<sequence length="451" mass="48493">MLCAASALSADISEQEFDIAVALNTGVIFGLQDSSLLRIDTLTGNVHTELHNHDKLCGWPQLLEANGDLWAVPCAAHHVLKISQVSGASKVSIDDLGTAFCKWRHAAQGANGLIYAMPWQAPAVLRIDPVSSAVSSLGHLAVTSKGKFGFTVKADEYVCGIPWAARMVLCIDTRTDETMQFGDFSDLEGKWRTAAANNQGIIFALPVEADSVLRIDPKARSVRELEHIPTGRFKPILLSRWAGGLAVDSWLVALPGFDCSTLQVDMVREEVRTHELVCQGNTLHSWHSAVVAENGAIYAVPFSATAALKINFQGASTQVIQLGDFGNGLGKWGHAVLSHTGDVYGVPWSAEKVLKIRPQNDQVTTFGNFEPGPARWKAGVVSSNGLIYCIPETAQTVLRIDPASDTVLQLPVALPPVLLPMTAVTSETSTTTAPRIALAQSWKTSTQTSEH</sequence>
<dbReference type="SUPFAM" id="SSF101898">
    <property type="entry name" value="NHL repeat"/>
    <property type="match status" value="1"/>
</dbReference>
<comment type="caution">
    <text evidence="1">The sequence shown here is derived from an EMBL/GenBank/DDBJ whole genome shotgun (WGS) entry which is preliminary data.</text>
</comment>
<proteinExistence type="predicted"/>
<protein>
    <submittedName>
        <fullName evidence="1">Uncharacterized protein</fullName>
    </submittedName>
</protein>
<dbReference type="EMBL" id="CAXAMN010023640">
    <property type="protein sequence ID" value="CAK9079310.1"/>
    <property type="molecule type" value="Genomic_DNA"/>
</dbReference>
<gene>
    <name evidence="1" type="ORF">CCMP2556_LOCUS39067</name>
</gene>
<evidence type="ECO:0000313" key="1">
    <source>
        <dbReference type="EMBL" id="CAK9079310.1"/>
    </source>
</evidence>
<accession>A0ABP0PX82</accession>
<dbReference type="SUPFAM" id="SSF63829">
    <property type="entry name" value="Calcium-dependent phosphotriesterase"/>
    <property type="match status" value="1"/>
</dbReference>
<name>A0ABP0PX82_9DINO</name>
<organism evidence="1 2">
    <name type="scientific">Durusdinium trenchii</name>
    <dbReference type="NCBI Taxonomy" id="1381693"/>
    <lineage>
        <taxon>Eukaryota</taxon>
        <taxon>Sar</taxon>
        <taxon>Alveolata</taxon>
        <taxon>Dinophyceae</taxon>
        <taxon>Suessiales</taxon>
        <taxon>Symbiodiniaceae</taxon>
        <taxon>Durusdinium</taxon>
    </lineage>
</organism>
<keyword evidence="2" id="KW-1185">Reference proteome</keyword>
<dbReference type="Proteomes" id="UP001642484">
    <property type="component" value="Unassembled WGS sequence"/>
</dbReference>
<evidence type="ECO:0000313" key="2">
    <source>
        <dbReference type="Proteomes" id="UP001642484"/>
    </source>
</evidence>